<evidence type="ECO:0000313" key="3">
    <source>
        <dbReference type="Proteomes" id="UP000238196"/>
    </source>
</evidence>
<protein>
    <submittedName>
        <fullName evidence="2">Uncharacterized protein</fullName>
    </submittedName>
</protein>
<evidence type="ECO:0000313" key="2">
    <source>
        <dbReference type="EMBL" id="PPC74589.1"/>
    </source>
</evidence>
<feature type="transmembrane region" description="Helical" evidence="1">
    <location>
        <begin position="79"/>
        <end position="100"/>
    </location>
</feature>
<comment type="caution">
    <text evidence="2">The sequence shown here is derived from an EMBL/GenBank/DDBJ whole genome shotgun (WGS) entry which is preliminary data.</text>
</comment>
<keyword evidence="1" id="KW-0472">Membrane</keyword>
<evidence type="ECO:0000256" key="1">
    <source>
        <dbReference type="SAM" id="Phobius"/>
    </source>
</evidence>
<dbReference type="Proteomes" id="UP000238196">
    <property type="component" value="Unassembled WGS sequence"/>
</dbReference>
<accession>A0A2S5KJA1</accession>
<reference evidence="2 3" key="1">
    <citation type="submission" date="2018-02" db="EMBL/GenBank/DDBJ databases">
        <title>novel marine gammaproteobacteria from coastal saline agro ecosystem.</title>
        <authorList>
            <person name="Krishnan R."/>
            <person name="Ramesh Kumar N."/>
        </authorList>
    </citation>
    <scope>NUCLEOTIDE SEQUENCE [LARGE SCALE GENOMIC DNA]</scope>
    <source>
        <strain evidence="2 3">228</strain>
    </source>
</reference>
<keyword evidence="1" id="KW-1133">Transmembrane helix</keyword>
<feature type="transmembrane region" description="Helical" evidence="1">
    <location>
        <begin position="46"/>
        <end position="67"/>
    </location>
</feature>
<sequence length="102" mass="10979">MSSPAKILLTRALPLLLGLLLLATSMAHRIIALHQTPSPVLLSIEMILWLAMAAFALMLLLASVYQAMKGKGRSARRNLLILLGCLILSSSAWAICPPATLF</sequence>
<dbReference type="AlphaFoldDB" id="A0A2S5KJA1"/>
<gene>
    <name evidence="2" type="ORF">C4K68_25045</name>
</gene>
<name>A0A2S5KJA1_9PROT</name>
<proteinExistence type="predicted"/>
<organism evidence="2 3">
    <name type="scientific">Proteobacteria bacterium 228</name>
    <dbReference type="NCBI Taxonomy" id="2083153"/>
    <lineage>
        <taxon>Bacteria</taxon>
        <taxon>Pseudomonadati</taxon>
        <taxon>Pseudomonadota</taxon>
    </lineage>
</organism>
<keyword evidence="1" id="KW-0812">Transmembrane</keyword>
<dbReference type="EMBL" id="PRLP01000143">
    <property type="protein sequence ID" value="PPC74589.1"/>
    <property type="molecule type" value="Genomic_DNA"/>
</dbReference>